<keyword evidence="3" id="KW-1185">Reference proteome</keyword>
<name>A0A9P4QLI3_9PLEO</name>
<dbReference type="EMBL" id="ML996276">
    <property type="protein sequence ID" value="KAF2728540.1"/>
    <property type="molecule type" value="Genomic_DNA"/>
</dbReference>
<dbReference type="Proteomes" id="UP000799444">
    <property type="component" value="Unassembled WGS sequence"/>
</dbReference>
<evidence type="ECO:0000313" key="3">
    <source>
        <dbReference type="Proteomes" id="UP000799444"/>
    </source>
</evidence>
<feature type="region of interest" description="Disordered" evidence="1">
    <location>
        <begin position="1"/>
        <end position="22"/>
    </location>
</feature>
<accession>A0A9P4QLI3</accession>
<organism evidence="2 3">
    <name type="scientific">Polyplosphaeria fusca</name>
    <dbReference type="NCBI Taxonomy" id="682080"/>
    <lineage>
        <taxon>Eukaryota</taxon>
        <taxon>Fungi</taxon>
        <taxon>Dikarya</taxon>
        <taxon>Ascomycota</taxon>
        <taxon>Pezizomycotina</taxon>
        <taxon>Dothideomycetes</taxon>
        <taxon>Pleosporomycetidae</taxon>
        <taxon>Pleosporales</taxon>
        <taxon>Tetraplosphaeriaceae</taxon>
        <taxon>Polyplosphaeria</taxon>
    </lineage>
</organism>
<protein>
    <submittedName>
        <fullName evidence="2">Uncharacterized protein</fullName>
    </submittedName>
</protein>
<evidence type="ECO:0000313" key="2">
    <source>
        <dbReference type="EMBL" id="KAF2728540.1"/>
    </source>
</evidence>
<reference evidence="2" key="1">
    <citation type="journal article" date="2020" name="Stud. Mycol.">
        <title>101 Dothideomycetes genomes: a test case for predicting lifestyles and emergence of pathogens.</title>
        <authorList>
            <person name="Haridas S."/>
            <person name="Albert R."/>
            <person name="Binder M."/>
            <person name="Bloem J."/>
            <person name="Labutti K."/>
            <person name="Salamov A."/>
            <person name="Andreopoulos B."/>
            <person name="Baker S."/>
            <person name="Barry K."/>
            <person name="Bills G."/>
            <person name="Bluhm B."/>
            <person name="Cannon C."/>
            <person name="Castanera R."/>
            <person name="Culley D."/>
            <person name="Daum C."/>
            <person name="Ezra D."/>
            <person name="Gonzalez J."/>
            <person name="Henrissat B."/>
            <person name="Kuo A."/>
            <person name="Liang C."/>
            <person name="Lipzen A."/>
            <person name="Lutzoni F."/>
            <person name="Magnuson J."/>
            <person name="Mondo S."/>
            <person name="Nolan M."/>
            <person name="Ohm R."/>
            <person name="Pangilinan J."/>
            <person name="Park H.-J."/>
            <person name="Ramirez L."/>
            <person name="Alfaro M."/>
            <person name="Sun H."/>
            <person name="Tritt A."/>
            <person name="Yoshinaga Y."/>
            <person name="Zwiers L.-H."/>
            <person name="Turgeon B."/>
            <person name="Goodwin S."/>
            <person name="Spatafora J."/>
            <person name="Crous P."/>
            <person name="Grigoriev I."/>
        </authorList>
    </citation>
    <scope>NUCLEOTIDE SEQUENCE</scope>
    <source>
        <strain evidence="2">CBS 125425</strain>
    </source>
</reference>
<evidence type="ECO:0000256" key="1">
    <source>
        <dbReference type="SAM" id="MobiDB-lite"/>
    </source>
</evidence>
<gene>
    <name evidence="2" type="ORF">EJ04DRAFT_556701</name>
</gene>
<comment type="caution">
    <text evidence="2">The sequence shown here is derived from an EMBL/GenBank/DDBJ whole genome shotgun (WGS) entry which is preliminary data.</text>
</comment>
<dbReference type="AlphaFoldDB" id="A0A9P4QLI3"/>
<sequence length="377" mass="42763">MLPIGRCPVSERPPSQMSVHSNLHRTRPLRSSLQLPVNALGHDLELDTPKQVQPFASPPNSAVSRRAVAPVTCTEYPYRNSRICVPNHLLKYADSLVQCQMSVIEKDSIFAVDQATEVHYLGWLGCPKLVCVQVVLPQIDEKNSEWINNPICLVRDDTDRFVGGAVLLPIDAVLTLAHPPPSKIVDLSDHEASYEALLQELDEVLQQRPSKTPILRPKHLEPQDAAITPKAKSIRDIQRTDRPAMLEESELSDCICPPESVDMTRDMWHNLLGSAKMALKELSMDPGNLRPTAPRDTETPYRYDSLASWAIFKAYDLLEEYSHECVRLRLKKTREKRHTTSDEDWLGDIALWRASRYIHNRKNERSRECSSDAVPEQ</sequence>
<proteinExistence type="predicted"/>